<sequence>LIIQVRDELESKVGKRFTIYEAVSFKTQVVAGLNYFIKIKIEVDIYIHVRLFRPLSQADAAPELVKYQLNKSKDDEIVIF</sequence>
<keyword evidence="4" id="KW-0646">Protease inhibitor</keyword>
<dbReference type="GO" id="GO:0004869">
    <property type="term" value="F:cysteine-type endopeptidase inhibitor activity"/>
    <property type="evidence" value="ECO:0007669"/>
    <property type="project" value="UniProtKB-KW"/>
</dbReference>
<dbReference type="FunFam" id="3.10.450.10:FF:000001">
    <property type="entry name" value="Cystatin-A"/>
    <property type="match status" value="1"/>
</dbReference>
<evidence type="ECO:0000313" key="7">
    <source>
        <dbReference type="EnsemblMetazoa" id="BGLB036135-PA"/>
    </source>
</evidence>
<dbReference type="InterPro" id="IPR001713">
    <property type="entry name" value="Prot_inh_stefin"/>
</dbReference>
<dbReference type="VEuPathDB" id="VectorBase:BGLB036135"/>
<reference evidence="7" key="1">
    <citation type="submission" date="2020-05" db="UniProtKB">
        <authorList>
            <consortium name="EnsemblMetazoa"/>
        </authorList>
    </citation>
    <scope>IDENTIFICATION</scope>
    <source>
        <strain evidence="7">BB02</strain>
    </source>
</reference>
<dbReference type="VEuPathDB" id="VectorBase:BGLAX_048231"/>
<dbReference type="PANTHER" id="PTHR11414:SF21">
    <property type="entry name" value="CYSTATIN 14A, TANDEM DUPLICATE 1-RELATED"/>
    <property type="match status" value="1"/>
</dbReference>
<dbReference type="GO" id="GO:0005829">
    <property type="term" value="C:cytosol"/>
    <property type="evidence" value="ECO:0007669"/>
    <property type="project" value="TreeGrafter"/>
</dbReference>
<keyword evidence="3" id="KW-0963">Cytoplasm</keyword>
<dbReference type="STRING" id="6526.A0A2C9LXG7"/>
<dbReference type="InterPro" id="IPR000010">
    <property type="entry name" value="Cystatin_dom"/>
</dbReference>
<dbReference type="InterPro" id="IPR018073">
    <property type="entry name" value="Prot_inh_cystat_CS"/>
</dbReference>
<accession>A0A2C9LXG7</accession>
<dbReference type="InterPro" id="IPR046350">
    <property type="entry name" value="Cystatin_sf"/>
</dbReference>
<evidence type="ECO:0000256" key="5">
    <source>
        <dbReference type="ARBA" id="ARBA00022704"/>
    </source>
</evidence>
<dbReference type="PROSITE" id="PS00287">
    <property type="entry name" value="CYSTATIN"/>
    <property type="match status" value="1"/>
</dbReference>
<dbReference type="OrthoDB" id="2429551at2759"/>
<evidence type="ECO:0000256" key="1">
    <source>
        <dbReference type="ARBA" id="ARBA00004496"/>
    </source>
</evidence>
<dbReference type="PRINTS" id="PR00295">
    <property type="entry name" value="STEFINA"/>
</dbReference>
<comment type="subcellular location">
    <subcellularLocation>
        <location evidence="1">Cytoplasm</location>
    </subcellularLocation>
</comment>
<dbReference type="Pfam" id="PF00031">
    <property type="entry name" value="Cystatin"/>
    <property type="match status" value="1"/>
</dbReference>
<dbReference type="EnsemblMetazoa" id="BGLB036135-RA">
    <property type="protein sequence ID" value="BGLB036135-PA"/>
    <property type="gene ID" value="BGLB036135"/>
</dbReference>
<protein>
    <recommendedName>
        <fullName evidence="6">Cystatin domain-containing protein</fullName>
    </recommendedName>
</protein>
<dbReference type="PANTHER" id="PTHR11414">
    <property type="entry name" value="CYSTATIN FAMILY MEMBER"/>
    <property type="match status" value="1"/>
</dbReference>
<dbReference type="Proteomes" id="UP000076420">
    <property type="component" value="Unassembled WGS sequence"/>
</dbReference>
<keyword evidence="5" id="KW-0789">Thiol protease inhibitor</keyword>
<evidence type="ECO:0000259" key="6">
    <source>
        <dbReference type="Pfam" id="PF00031"/>
    </source>
</evidence>
<organism evidence="7 8">
    <name type="scientific">Biomphalaria glabrata</name>
    <name type="common">Bloodfluke planorb</name>
    <name type="synonym">Freshwater snail</name>
    <dbReference type="NCBI Taxonomy" id="6526"/>
    <lineage>
        <taxon>Eukaryota</taxon>
        <taxon>Metazoa</taxon>
        <taxon>Spiralia</taxon>
        <taxon>Lophotrochozoa</taxon>
        <taxon>Mollusca</taxon>
        <taxon>Gastropoda</taxon>
        <taxon>Heterobranchia</taxon>
        <taxon>Euthyneura</taxon>
        <taxon>Panpulmonata</taxon>
        <taxon>Hygrophila</taxon>
        <taxon>Lymnaeoidea</taxon>
        <taxon>Planorbidae</taxon>
        <taxon>Biomphalaria</taxon>
    </lineage>
</organism>
<dbReference type="KEGG" id="bgt:106075698"/>
<evidence type="ECO:0000313" key="8">
    <source>
        <dbReference type="Proteomes" id="UP000076420"/>
    </source>
</evidence>
<proteinExistence type="inferred from homology"/>
<evidence type="ECO:0000256" key="3">
    <source>
        <dbReference type="ARBA" id="ARBA00022490"/>
    </source>
</evidence>
<dbReference type="SUPFAM" id="SSF54403">
    <property type="entry name" value="Cystatin/monellin"/>
    <property type="match status" value="1"/>
</dbReference>
<evidence type="ECO:0000256" key="4">
    <source>
        <dbReference type="ARBA" id="ARBA00022690"/>
    </source>
</evidence>
<dbReference type="Gene3D" id="3.10.450.10">
    <property type="match status" value="1"/>
</dbReference>
<feature type="domain" description="Cystatin" evidence="6">
    <location>
        <begin position="5"/>
        <end position="73"/>
    </location>
</feature>
<gene>
    <name evidence="7" type="primary">106075698</name>
</gene>
<dbReference type="AlphaFoldDB" id="A0A2C9LXG7"/>
<comment type="similarity">
    <text evidence="2">Belongs to the cystatin family.</text>
</comment>
<evidence type="ECO:0000256" key="2">
    <source>
        <dbReference type="ARBA" id="ARBA00009403"/>
    </source>
</evidence>
<name>A0A2C9LXG7_BIOGL</name>